<name>A0ABS2X9K2_POLSP</name>
<feature type="region of interest" description="Disordered" evidence="5">
    <location>
        <begin position="234"/>
        <end position="266"/>
    </location>
</feature>
<dbReference type="InterPro" id="IPR003653">
    <property type="entry name" value="Peptidase_C48_C"/>
</dbReference>
<dbReference type="Gene3D" id="3.40.395.10">
    <property type="entry name" value="Adenoviral Proteinase, Chain A"/>
    <property type="match status" value="1"/>
</dbReference>
<keyword evidence="4" id="KW-0788">Thiol protease</keyword>
<evidence type="ECO:0000256" key="3">
    <source>
        <dbReference type="ARBA" id="ARBA00022801"/>
    </source>
</evidence>
<dbReference type="GO" id="GO:0008233">
    <property type="term" value="F:peptidase activity"/>
    <property type="evidence" value="ECO:0007669"/>
    <property type="project" value="UniProtKB-KW"/>
</dbReference>
<comment type="similarity">
    <text evidence="1">Belongs to the peptidase C48 family.</text>
</comment>
<dbReference type="PANTHER" id="PTHR12606">
    <property type="entry name" value="SENTRIN/SUMO-SPECIFIC PROTEASE"/>
    <property type="match status" value="1"/>
</dbReference>
<feature type="region of interest" description="Disordered" evidence="5">
    <location>
        <begin position="96"/>
        <end position="126"/>
    </location>
</feature>
<feature type="non-terminal residue" evidence="7">
    <location>
        <position position="1"/>
    </location>
</feature>
<evidence type="ECO:0000313" key="7">
    <source>
        <dbReference type="EMBL" id="MBN3270865.1"/>
    </source>
</evidence>
<organism evidence="7 8">
    <name type="scientific">Polyodon spathula</name>
    <name type="common">North American paddlefish</name>
    <name type="synonym">Squalus spathula</name>
    <dbReference type="NCBI Taxonomy" id="7913"/>
    <lineage>
        <taxon>Eukaryota</taxon>
        <taxon>Metazoa</taxon>
        <taxon>Chordata</taxon>
        <taxon>Craniata</taxon>
        <taxon>Vertebrata</taxon>
        <taxon>Euteleostomi</taxon>
        <taxon>Actinopterygii</taxon>
        <taxon>Chondrostei</taxon>
        <taxon>Acipenseriformes</taxon>
        <taxon>Polyodontidae</taxon>
        <taxon>Polyodon</taxon>
    </lineage>
</organism>
<feature type="compositionally biased region" description="Polar residues" evidence="5">
    <location>
        <begin position="335"/>
        <end position="344"/>
    </location>
</feature>
<evidence type="ECO:0000259" key="6">
    <source>
        <dbReference type="PROSITE" id="PS50600"/>
    </source>
</evidence>
<feature type="region of interest" description="Disordered" evidence="5">
    <location>
        <begin position="313"/>
        <end position="360"/>
    </location>
</feature>
<feature type="compositionally biased region" description="Low complexity" evidence="5">
    <location>
        <begin position="234"/>
        <end position="246"/>
    </location>
</feature>
<feature type="domain" description="Ubiquitin-like protease family profile" evidence="6">
    <location>
        <begin position="517"/>
        <end position="681"/>
    </location>
</feature>
<evidence type="ECO:0000256" key="1">
    <source>
        <dbReference type="ARBA" id="ARBA00005234"/>
    </source>
</evidence>
<feature type="region of interest" description="Disordered" evidence="5">
    <location>
        <begin position="16"/>
        <end position="53"/>
    </location>
</feature>
<accession>A0ABS2X9K2</accession>
<evidence type="ECO:0000313" key="8">
    <source>
        <dbReference type="Proteomes" id="UP001166093"/>
    </source>
</evidence>
<feature type="non-terminal residue" evidence="7">
    <location>
        <position position="711"/>
    </location>
</feature>
<comment type="caution">
    <text evidence="7">The sequence shown here is derived from an EMBL/GenBank/DDBJ whole genome shotgun (WGS) entry which is preliminary data.</text>
</comment>
<proteinExistence type="inferred from homology"/>
<dbReference type="Proteomes" id="UP001166093">
    <property type="component" value="Unassembled WGS sequence"/>
</dbReference>
<dbReference type="InterPro" id="IPR038765">
    <property type="entry name" value="Papain-like_cys_pep_sf"/>
</dbReference>
<keyword evidence="3" id="KW-0378">Hydrolase</keyword>
<dbReference type="PANTHER" id="PTHR12606:SF30">
    <property type="entry name" value="SENTRIN-SPECIFIC PROTEASE 1"/>
    <property type="match status" value="1"/>
</dbReference>
<dbReference type="EMBL" id="JAAWVQ010005755">
    <property type="protein sequence ID" value="MBN3270865.1"/>
    <property type="molecule type" value="Genomic_DNA"/>
</dbReference>
<dbReference type="GO" id="GO:0006508">
    <property type="term" value="P:proteolysis"/>
    <property type="evidence" value="ECO:0007669"/>
    <property type="project" value="UniProtKB-KW"/>
</dbReference>
<dbReference type="Pfam" id="PF02902">
    <property type="entry name" value="Peptidase_C48"/>
    <property type="match status" value="1"/>
</dbReference>
<reference evidence="7" key="1">
    <citation type="journal article" date="2021" name="Cell">
        <title>Tracing the genetic footprints of vertebrate landing in non-teleost ray-finned fishes.</title>
        <authorList>
            <person name="Bi X."/>
            <person name="Wang K."/>
            <person name="Yang L."/>
            <person name="Pan H."/>
            <person name="Jiang H."/>
            <person name="Wei Q."/>
            <person name="Fang M."/>
            <person name="Yu H."/>
            <person name="Zhu C."/>
            <person name="Cai Y."/>
            <person name="He Y."/>
            <person name="Gan X."/>
            <person name="Zeng H."/>
            <person name="Yu D."/>
            <person name="Zhu Y."/>
            <person name="Jiang H."/>
            <person name="Qiu Q."/>
            <person name="Yang H."/>
            <person name="Zhang Y.E."/>
            <person name="Wang W."/>
            <person name="Zhu M."/>
            <person name="He S."/>
            <person name="Zhang G."/>
        </authorList>
    </citation>
    <scope>NUCLEOTIDE SEQUENCE</scope>
    <source>
        <strain evidence="7">Pddl_001</strain>
    </source>
</reference>
<keyword evidence="8" id="KW-1185">Reference proteome</keyword>
<keyword evidence="2 7" id="KW-0645">Protease</keyword>
<protein>
    <submittedName>
        <fullName evidence="7">SENP1 protease</fullName>
    </submittedName>
</protein>
<dbReference type="PROSITE" id="PS50600">
    <property type="entry name" value="ULP_PROTEASE"/>
    <property type="match status" value="1"/>
</dbReference>
<evidence type="ECO:0000256" key="5">
    <source>
        <dbReference type="SAM" id="MobiDB-lite"/>
    </source>
</evidence>
<evidence type="ECO:0000256" key="2">
    <source>
        <dbReference type="ARBA" id="ARBA00022670"/>
    </source>
</evidence>
<gene>
    <name evidence="7" type="primary">Senp1</name>
    <name evidence="7" type="ORF">GTO93_0019836</name>
</gene>
<sequence>MFNKLCEWLRIASPRDGAGDQAAAPSPRARCLARKRPWSSVDGDADSEPGERDFKKFRMGELLGSVKVAAGGVRSQGSNALSWVRSNLSPALSSVLLRGAPQGPPSDRARPPNPNRPPGEQSEFLRRTPGPISEAFLAPPGNCGWKAFSKTALLFRSCKSNGHSHRAGPTPLPSAAAAPAEALLGRTLCLGANRTHGPSSSSGSGGVVSVQCSPRPCSSMYEKSFPVRVLASPSRSSSSLHCSPRSTWRGARRQGGGAAEESVRREEKEVYRQLLEMVSGSKSRGSPSYTGWHSHRDLSSFLSSRSCLIRTAPPSWLEEEDGEERLGGTLDGSPVPSSQVSSALPSPVAGSSPLSDHGFEGDTVSLSVPSLLIEDDTQSSAPDSDSVIFVKEQHAKKTEPSSVPYFHAELWIKELTSLYDSRARGRRRLIEEQEGLTLQLQKQRLVEEGRPSQGSVELRLRVPLEKEVPVVTVVKELKPEPIGEEEFPPLTEAMEEEVRRALQGGHQDEVLSEGFRLTVTRKDMQTLSHLNWLNDEVINFYMNLLAERSKRPGLPRVHAFNTFFYPKVRSAGYSAVRRWTKKVDVFTMDILLVPVHLGVHWCLAVVDLRKKSICYFDSMGGTNDEACRILLQYLKQESQDKRNTALDLSGWELQCRRRNEIPQQMNGSDCGMFTCKYADYITKDKPITFTQKHMPYFRRRMVWEILNQKLL</sequence>
<dbReference type="SUPFAM" id="SSF54001">
    <property type="entry name" value="Cysteine proteinases"/>
    <property type="match status" value="1"/>
</dbReference>
<evidence type="ECO:0000256" key="4">
    <source>
        <dbReference type="ARBA" id="ARBA00022807"/>
    </source>
</evidence>